<dbReference type="SUPFAM" id="SSF54211">
    <property type="entry name" value="Ribosomal protein S5 domain 2-like"/>
    <property type="match status" value="1"/>
</dbReference>
<keyword evidence="6 7" id="KW-0694">RNA-binding</keyword>
<keyword evidence="5 7" id="KW-0378">Hydrolase</keyword>
<evidence type="ECO:0000256" key="6">
    <source>
        <dbReference type="ARBA" id="ARBA00022884"/>
    </source>
</evidence>
<evidence type="ECO:0000256" key="7">
    <source>
        <dbReference type="HAMAP-Rule" id="MF_00227"/>
    </source>
</evidence>
<dbReference type="GO" id="GO:0001682">
    <property type="term" value="P:tRNA 5'-leader removal"/>
    <property type="evidence" value="ECO:0007669"/>
    <property type="project" value="UniProtKB-UniRule"/>
</dbReference>
<proteinExistence type="inferred from homology"/>
<evidence type="ECO:0000313" key="10">
    <source>
        <dbReference type="Proteomes" id="UP000202922"/>
    </source>
</evidence>
<comment type="function">
    <text evidence="1 7">RNaseP catalyzes the removal of the 5'-leader sequence from pre-tRNA to produce the mature 5'-terminus. It can also cleave other RNA substrates such as 4.5S RNA. The protein component plays an auxiliary but essential role in vivo by binding to the 5'-leader sequence and broadening the substrate specificity of the ribozyme.</text>
</comment>
<evidence type="ECO:0000256" key="8">
    <source>
        <dbReference type="NCBIfam" id="TIGR00188"/>
    </source>
</evidence>
<dbReference type="InterPro" id="IPR014721">
    <property type="entry name" value="Ribsml_uS5_D2-typ_fold_subgr"/>
</dbReference>
<evidence type="ECO:0000256" key="3">
    <source>
        <dbReference type="ARBA" id="ARBA00022722"/>
    </source>
</evidence>
<comment type="catalytic activity">
    <reaction evidence="7">
        <text>Endonucleolytic cleavage of RNA, removing 5'-extranucleotides from tRNA precursor.</text>
        <dbReference type="EC" id="3.1.26.5"/>
    </reaction>
</comment>
<dbReference type="Proteomes" id="UP000202922">
    <property type="component" value="Unassembled WGS sequence"/>
</dbReference>
<dbReference type="Gene3D" id="3.30.230.10">
    <property type="match status" value="1"/>
</dbReference>
<name>A0A238JM82_9RHOB</name>
<keyword evidence="3 7" id="KW-0540">Nuclease</keyword>
<dbReference type="AlphaFoldDB" id="A0A238JM82"/>
<keyword evidence="10" id="KW-1185">Reference proteome</keyword>
<sequence>MAGKQPNAADTPPAVFACLHTLTKRADFLRAARAQRQATKGFVLQARKRGADEDQPSAIRIGYTCSKKVGNAVARNRAKRRLRAIAHDILRQDGVPGWDYVLIGRAGSTATRPYIELQNDLRRALKQIHGNQT</sequence>
<evidence type="ECO:0000256" key="5">
    <source>
        <dbReference type="ARBA" id="ARBA00022801"/>
    </source>
</evidence>
<dbReference type="Pfam" id="PF00825">
    <property type="entry name" value="Ribonuclease_P"/>
    <property type="match status" value="1"/>
</dbReference>
<dbReference type="GO" id="GO:0042781">
    <property type="term" value="F:3'-tRNA processing endoribonuclease activity"/>
    <property type="evidence" value="ECO:0007669"/>
    <property type="project" value="TreeGrafter"/>
</dbReference>
<dbReference type="NCBIfam" id="TIGR00188">
    <property type="entry name" value="rnpA"/>
    <property type="match status" value="1"/>
</dbReference>
<dbReference type="GO" id="GO:0030677">
    <property type="term" value="C:ribonuclease P complex"/>
    <property type="evidence" value="ECO:0007669"/>
    <property type="project" value="TreeGrafter"/>
</dbReference>
<evidence type="ECO:0000256" key="4">
    <source>
        <dbReference type="ARBA" id="ARBA00022759"/>
    </source>
</evidence>
<dbReference type="PANTHER" id="PTHR33992:SF1">
    <property type="entry name" value="RIBONUCLEASE P PROTEIN COMPONENT"/>
    <property type="match status" value="1"/>
</dbReference>
<protein>
    <recommendedName>
        <fullName evidence="7 8">Ribonuclease P protein component</fullName>
        <shortName evidence="7">RNase P protein</shortName>
        <shortName evidence="7">RNaseP protein</shortName>
        <ecNumber evidence="7 8">3.1.26.5</ecNumber>
    </recommendedName>
    <alternativeName>
        <fullName evidence="7">Protein C5</fullName>
    </alternativeName>
</protein>
<dbReference type="EMBL" id="FXYE01000001">
    <property type="protein sequence ID" value="SMX31012.1"/>
    <property type="molecule type" value="Genomic_DNA"/>
</dbReference>
<keyword evidence="2 7" id="KW-0819">tRNA processing</keyword>
<comment type="similarity">
    <text evidence="7">Belongs to the RnpA family.</text>
</comment>
<dbReference type="PROSITE" id="PS00648">
    <property type="entry name" value="RIBONUCLEASE_P"/>
    <property type="match status" value="1"/>
</dbReference>
<dbReference type="PANTHER" id="PTHR33992">
    <property type="entry name" value="RIBONUCLEASE P PROTEIN COMPONENT"/>
    <property type="match status" value="1"/>
</dbReference>
<reference evidence="10" key="1">
    <citation type="submission" date="2017-05" db="EMBL/GenBank/DDBJ databases">
        <authorList>
            <person name="Rodrigo-Torres L."/>
            <person name="Arahal R. D."/>
            <person name="Lucena T."/>
        </authorList>
    </citation>
    <scope>NUCLEOTIDE SEQUENCE [LARGE SCALE GENOMIC DNA]</scope>
    <source>
        <strain evidence="10">CECT 8621</strain>
    </source>
</reference>
<organism evidence="9 10">
    <name type="scientific">Actibacterium lipolyticum</name>
    <dbReference type="NCBI Taxonomy" id="1524263"/>
    <lineage>
        <taxon>Bacteria</taxon>
        <taxon>Pseudomonadati</taxon>
        <taxon>Pseudomonadota</taxon>
        <taxon>Alphaproteobacteria</taxon>
        <taxon>Rhodobacterales</taxon>
        <taxon>Roseobacteraceae</taxon>
        <taxon>Actibacterium</taxon>
    </lineage>
</organism>
<comment type="subunit">
    <text evidence="7">Consists of a catalytic RNA component (M1 or rnpB) and a protein subunit.</text>
</comment>
<dbReference type="InterPro" id="IPR020568">
    <property type="entry name" value="Ribosomal_Su5_D2-typ_SF"/>
</dbReference>
<evidence type="ECO:0000313" key="9">
    <source>
        <dbReference type="EMBL" id="SMX31012.1"/>
    </source>
</evidence>
<dbReference type="GO" id="GO:0004526">
    <property type="term" value="F:ribonuclease P activity"/>
    <property type="evidence" value="ECO:0007669"/>
    <property type="project" value="UniProtKB-UniRule"/>
</dbReference>
<evidence type="ECO:0000256" key="2">
    <source>
        <dbReference type="ARBA" id="ARBA00022694"/>
    </source>
</evidence>
<dbReference type="EC" id="3.1.26.5" evidence="7 8"/>
<accession>A0A238JM82</accession>
<evidence type="ECO:0000256" key="1">
    <source>
        <dbReference type="ARBA" id="ARBA00002663"/>
    </source>
</evidence>
<dbReference type="GO" id="GO:0000049">
    <property type="term" value="F:tRNA binding"/>
    <property type="evidence" value="ECO:0007669"/>
    <property type="project" value="UniProtKB-UniRule"/>
</dbReference>
<dbReference type="InterPro" id="IPR000100">
    <property type="entry name" value="RNase_P"/>
</dbReference>
<keyword evidence="4 7" id="KW-0255">Endonuclease</keyword>
<dbReference type="HAMAP" id="MF_00227">
    <property type="entry name" value="RNase_P"/>
    <property type="match status" value="1"/>
</dbReference>
<dbReference type="InterPro" id="IPR020539">
    <property type="entry name" value="RNase_P_CS"/>
</dbReference>
<gene>
    <name evidence="7" type="primary">rnpA</name>
    <name evidence="9" type="ORF">COL8621_00232</name>
</gene>